<organism evidence="7 8">
    <name type="scientific">Pseudobacteriovorax antillogorgiicola</name>
    <dbReference type="NCBI Taxonomy" id="1513793"/>
    <lineage>
        <taxon>Bacteria</taxon>
        <taxon>Pseudomonadati</taxon>
        <taxon>Bdellovibrionota</taxon>
        <taxon>Oligoflexia</taxon>
        <taxon>Oligoflexales</taxon>
        <taxon>Pseudobacteriovoracaceae</taxon>
        <taxon>Pseudobacteriovorax</taxon>
    </lineage>
</organism>
<dbReference type="SUPFAM" id="SSF58104">
    <property type="entry name" value="Methyl-accepting chemotaxis protein (MCP) signaling domain"/>
    <property type="match status" value="1"/>
</dbReference>
<feature type="domain" description="Methyl-accepting transducer" evidence="6">
    <location>
        <begin position="278"/>
        <end position="507"/>
    </location>
</feature>
<evidence type="ECO:0000313" key="7">
    <source>
        <dbReference type="EMBL" id="SMF80735.1"/>
    </source>
</evidence>
<dbReference type="Pfam" id="PF00015">
    <property type="entry name" value="MCPsignal"/>
    <property type="match status" value="1"/>
</dbReference>
<keyword evidence="8" id="KW-1185">Reference proteome</keyword>
<evidence type="ECO:0000313" key="8">
    <source>
        <dbReference type="Proteomes" id="UP000192907"/>
    </source>
</evidence>
<feature type="transmembrane region" description="Helical" evidence="5">
    <location>
        <begin position="242"/>
        <end position="264"/>
    </location>
</feature>
<keyword evidence="3" id="KW-0807">Transducer</keyword>
<evidence type="ECO:0000256" key="1">
    <source>
        <dbReference type="ARBA" id="ARBA00022500"/>
    </source>
</evidence>
<feature type="compositionally biased region" description="Basic and acidic residues" evidence="4">
    <location>
        <begin position="549"/>
        <end position="560"/>
    </location>
</feature>
<dbReference type="Gene3D" id="1.10.287.950">
    <property type="entry name" value="Methyl-accepting chemotaxis protein"/>
    <property type="match status" value="1"/>
</dbReference>
<evidence type="ECO:0000256" key="2">
    <source>
        <dbReference type="ARBA" id="ARBA00029447"/>
    </source>
</evidence>
<accession>A0A1Y6CVS0</accession>
<dbReference type="GO" id="GO:0006935">
    <property type="term" value="P:chemotaxis"/>
    <property type="evidence" value="ECO:0007669"/>
    <property type="project" value="UniProtKB-KW"/>
</dbReference>
<evidence type="ECO:0000256" key="4">
    <source>
        <dbReference type="SAM" id="MobiDB-lite"/>
    </source>
</evidence>
<proteinExistence type="inferred from homology"/>
<keyword evidence="5" id="KW-0472">Membrane</keyword>
<dbReference type="GO" id="GO:0007165">
    <property type="term" value="P:signal transduction"/>
    <property type="evidence" value="ECO:0007669"/>
    <property type="project" value="UniProtKB-KW"/>
</dbReference>
<comment type="similarity">
    <text evidence="2">Belongs to the methyl-accepting chemotaxis (MCP) protein family.</text>
</comment>
<feature type="transmembrane region" description="Helical" evidence="5">
    <location>
        <begin position="12"/>
        <end position="29"/>
    </location>
</feature>
<feature type="region of interest" description="Disordered" evidence="4">
    <location>
        <begin position="548"/>
        <end position="570"/>
    </location>
</feature>
<dbReference type="GO" id="GO:0016020">
    <property type="term" value="C:membrane"/>
    <property type="evidence" value="ECO:0007669"/>
    <property type="project" value="InterPro"/>
</dbReference>
<dbReference type="EMBL" id="FWZT01000035">
    <property type="protein sequence ID" value="SMF80735.1"/>
    <property type="molecule type" value="Genomic_DNA"/>
</dbReference>
<sequence length="570" mass="62618">MEDLSTWNILKDLAVVLIPIVAILVGLFLKRARIKLYLVEKSVQFNLSLIATCLLMALVATSIVSEFYMNRLGIQINELVTEDIPLIKKISDMELKHLEKVVWLERAIIYQSLGDETSLSKAVAESKRLSSEIEELILAALELSKEGVELAHNEAALAEYSGLVKKLSNLGEVLGASKRELEKIYESLSQRKSLNREDLDRFDASQGEFSKLAKNILFDIETYTLQTGIKIRNYEKKAEMKIMVIAFGSLLMAIGIVKISSSILNTRLEVNARYLDETTVQMGGAIDSLVNSSSSLRNVSNDTKAALSHTTSAMAEISSINKCNFEKFKDMQTRAESLKVKVTESNRNIDSLLSAIETIQSAASEIRNVSEIMNKVDKETKAIHEIVFKTQLLSVNASIEASQAGELGKGFSVVADEISKLANLSSSCTESIDDLLSESTRHVENISQRILNSIDRGVSVTQAAAELFGNMNAEISALVSSTDDAFQALEEQNVGVKSVEASFQEMNLIASREIDLSLEVDKVSESVTSSYIKLQEANKNIASLIAAKNRSDNPNEEKVSGDLNPSQEAA</sequence>
<dbReference type="AlphaFoldDB" id="A0A1Y6CVS0"/>
<gene>
    <name evidence="7" type="ORF">SAMN06296036_13550</name>
</gene>
<keyword evidence="1" id="KW-0145">Chemotaxis</keyword>
<dbReference type="PANTHER" id="PTHR43531">
    <property type="entry name" value="PROTEIN ICFG"/>
    <property type="match status" value="1"/>
</dbReference>
<dbReference type="SMART" id="SM00283">
    <property type="entry name" value="MA"/>
    <property type="match status" value="1"/>
</dbReference>
<dbReference type="STRING" id="1513793.SAMN06296036_13550"/>
<dbReference type="InterPro" id="IPR004089">
    <property type="entry name" value="MCPsignal_dom"/>
</dbReference>
<dbReference type="Proteomes" id="UP000192907">
    <property type="component" value="Unassembled WGS sequence"/>
</dbReference>
<feature type="transmembrane region" description="Helical" evidence="5">
    <location>
        <begin position="49"/>
        <end position="69"/>
    </location>
</feature>
<keyword evidence="5" id="KW-1133">Transmembrane helix</keyword>
<name>A0A1Y6CVS0_9BACT</name>
<keyword evidence="5" id="KW-0812">Transmembrane</keyword>
<protein>
    <submittedName>
        <fullName evidence="7">Methyl-accepting chemotaxis protein</fullName>
    </submittedName>
</protein>
<evidence type="ECO:0000256" key="3">
    <source>
        <dbReference type="PROSITE-ProRule" id="PRU00284"/>
    </source>
</evidence>
<evidence type="ECO:0000259" key="6">
    <source>
        <dbReference type="PROSITE" id="PS50111"/>
    </source>
</evidence>
<reference evidence="8" key="1">
    <citation type="submission" date="2017-04" db="EMBL/GenBank/DDBJ databases">
        <authorList>
            <person name="Varghese N."/>
            <person name="Submissions S."/>
        </authorList>
    </citation>
    <scope>NUCLEOTIDE SEQUENCE [LARGE SCALE GENOMIC DNA]</scope>
    <source>
        <strain evidence="8">RKEM611</strain>
    </source>
</reference>
<dbReference type="PROSITE" id="PS50111">
    <property type="entry name" value="CHEMOTAXIS_TRANSDUC_2"/>
    <property type="match status" value="1"/>
</dbReference>
<dbReference type="RefSeq" id="WP_159455725.1">
    <property type="nucleotide sequence ID" value="NZ_FWZT01000035.1"/>
</dbReference>
<dbReference type="PANTHER" id="PTHR43531:SF11">
    <property type="entry name" value="METHYL-ACCEPTING CHEMOTAXIS PROTEIN 3"/>
    <property type="match status" value="1"/>
</dbReference>
<dbReference type="InterPro" id="IPR051310">
    <property type="entry name" value="MCP_chemotaxis"/>
</dbReference>
<evidence type="ECO:0000256" key="5">
    <source>
        <dbReference type="SAM" id="Phobius"/>
    </source>
</evidence>